<dbReference type="InterPro" id="IPR019632">
    <property type="entry name" value="DUF2497"/>
</dbReference>
<feature type="compositionally biased region" description="Low complexity" evidence="1">
    <location>
        <begin position="138"/>
        <end position="152"/>
    </location>
</feature>
<evidence type="ECO:0000256" key="1">
    <source>
        <dbReference type="SAM" id="MobiDB-lite"/>
    </source>
</evidence>
<gene>
    <name evidence="2" type="ordered locus">Plav_3005</name>
</gene>
<evidence type="ECO:0000313" key="3">
    <source>
        <dbReference type="Proteomes" id="UP000006377"/>
    </source>
</evidence>
<dbReference type="AlphaFoldDB" id="A7HXH9"/>
<sequence>MEEILASIRRIISEDSGPEEGAQASEVAAPPPAPESLYEEPAPEPEPVEDDILELTEALPEEPAAPAPTYMPEPDFNDDDIQFADPVPQPQPEPVAELEPVYQPEPEPAPAVATGIAPQPEPVAEDEPETAFEEPVMSADSAPSKASPLLSSDTESAASAAFGALANSLMTSSGGSRTLEELVGDLLRPMLKEWLDENLPSLVERLVAEEIERVARRKG</sequence>
<feature type="compositionally biased region" description="Acidic residues" evidence="1">
    <location>
        <begin position="37"/>
        <end position="54"/>
    </location>
</feature>
<keyword evidence="3" id="KW-1185">Reference proteome</keyword>
<evidence type="ECO:0000313" key="2">
    <source>
        <dbReference type="EMBL" id="ABS64612.1"/>
    </source>
</evidence>
<feature type="region of interest" description="Disordered" evidence="1">
    <location>
        <begin position="1"/>
        <end position="152"/>
    </location>
</feature>
<dbReference type="Pfam" id="PF10691">
    <property type="entry name" value="DUF2497"/>
    <property type="match status" value="1"/>
</dbReference>
<dbReference type="RefSeq" id="WP_012111933.1">
    <property type="nucleotide sequence ID" value="NC_009719.1"/>
</dbReference>
<dbReference type="HOGENOM" id="CLU_078707_0_0_5"/>
<dbReference type="eggNOG" id="COG3827">
    <property type="taxonomic scope" value="Bacteria"/>
</dbReference>
<dbReference type="KEGG" id="pla:Plav_3005"/>
<organism evidence="2 3">
    <name type="scientific">Parvibaculum lavamentivorans (strain DS-1 / DSM 13023 / NCIMB 13966)</name>
    <dbReference type="NCBI Taxonomy" id="402881"/>
    <lineage>
        <taxon>Bacteria</taxon>
        <taxon>Pseudomonadati</taxon>
        <taxon>Pseudomonadota</taxon>
        <taxon>Alphaproteobacteria</taxon>
        <taxon>Hyphomicrobiales</taxon>
        <taxon>Parvibaculaceae</taxon>
        <taxon>Parvibaculum</taxon>
    </lineage>
</organism>
<dbReference type="STRING" id="402881.Plav_3005"/>
<dbReference type="Proteomes" id="UP000006377">
    <property type="component" value="Chromosome"/>
</dbReference>
<dbReference type="EMBL" id="CP000774">
    <property type="protein sequence ID" value="ABS64612.1"/>
    <property type="molecule type" value="Genomic_DNA"/>
</dbReference>
<feature type="compositionally biased region" description="Acidic residues" evidence="1">
    <location>
        <begin position="123"/>
        <end position="132"/>
    </location>
</feature>
<proteinExistence type="predicted"/>
<reference evidence="2 3" key="1">
    <citation type="journal article" date="2011" name="Stand. Genomic Sci.">
        <title>Complete genome sequence of Parvibaculum lavamentivorans type strain (DS-1(T)).</title>
        <authorList>
            <person name="Schleheck D."/>
            <person name="Weiss M."/>
            <person name="Pitluck S."/>
            <person name="Bruce D."/>
            <person name="Land M.L."/>
            <person name="Han S."/>
            <person name="Saunders E."/>
            <person name="Tapia R."/>
            <person name="Detter C."/>
            <person name="Brettin T."/>
            <person name="Han J."/>
            <person name="Woyke T."/>
            <person name="Goodwin L."/>
            <person name="Pennacchio L."/>
            <person name="Nolan M."/>
            <person name="Cook A.M."/>
            <person name="Kjelleberg S."/>
            <person name="Thomas T."/>
        </authorList>
    </citation>
    <scope>NUCLEOTIDE SEQUENCE [LARGE SCALE GENOMIC DNA]</scope>
    <source>
        <strain evidence="3">DS-1 / DSM 13023 / NCIMB 13966</strain>
    </source>
</reference>
<evidence type="ECO:0008006" key="4">
    <source>
        <dbReference type="Google" id="ProtNLM"/>
    </source>
</evidence>
<accession>A7HXH9</accession>
<protein>
    <recommendedName>
        <fullName evidence="4">Pole-organizing protein PopZ</fullName>
    </recommendedName>
</protein>
<name>A7HXH9_PARL1</name>